<evidence type="ECO:0000256" key="1">
    <source>
        <dbReference type="SAM" id="Coils"/>
    </source>
</evidence>
<feature type="transmembrane region" description="Helical" evidence="2">
    <location>
        <begin position="7"/>
        <end position="30"/>
    </location>
</feature>
<evidence type="ECO:0000313" key="3">
    <source>
        <dbReference type="EMBL" id="HJB59470.1"/>
    </source>
</evidence>
<feature type="transmembrane region" description="Helical" evidence="2">
    <location>
        <begin position="42"/>
        <end position="61"/>
    </location>
</feature>
<dbReference type="Proteomes" id="UP000824211">
    <property type="component" value="Unassembled WGS sequence"/>
</dbReference>
<protein>
    <submittedName>
        <fullName evidence="3">Uncharacterized protein</fullName>
    </submittedName>
</protein>
<reference evidence="3" key="2">
    <citation type="submission" date="2021-04" db="EMBL/GenBank/DDBJ databases">
        <authorList>
            <person name="Gilroy R."/>
        </authorList>
    </citation>
    <scope>NUCLEOTIDE SEQUENCE</scope>
    <source>
        <strain evidence="3">ChiHjej9B8-13557</strain>
    </source>
</reference>
<keyword evidence="2" id="KW-0472">Membrane</keyword>
<feature type="coiled-coil region" evidence="1">
    <location>
        <begin position="61"/>
        <end position="97"/>
    </location>
</feature>
<keyword evidence="1" id="KW-0175">Coiled coil</keyword>
<gene>
    <name evidence="3" type="ORF">H9771_07455</name>
</gene>
<dbReference type="AlphaFoldDB" id="A0A9D2MEQ5"/>
<evidence type="ECO:0000313" key="4">
    <source>
        <dbReference type="Proteomes" id="UP000824211"/>
    </source>
</evidence>
<reference evidence="3" key="1">
    <citation type="journal article" date="2021" name="PeerJ">
        <title>Extensive microbial diversity within the chicken gut microbiome revealed by metagenomics and culture.</title>
        <authorList>
            <person name="Gilroy R."/>
            <person name="Ravi A."/>
            <person name="Getino M."/>
            <person name="Pursley I."/>
            <person name="Horton D.L."/>
            <person name="Alikhan N.F."/>
            <person name="Baker D."/>
            <person name="Gharbi K."/>
            <person name="Hall N."/>
            <person name="Watson M."/>
            <person name="Adriaenssens E.M."/>
            <person name="Foster-Nyarko E."/>
            <person name="Jarju S."/>
            <person name="Secka A."/>
            <person name="Antonio M."/>
            <person name="Oren A."/>
            <person name="Chaudhuri R.R."/>
            <person name="La Ragione R."/>
            <person name="Hildebrand F."/>
            <person name="Pallen M.J."/>
        </authorList>
    </citation>
    <scope>NUCLEOTIDE SEQUENCE</scope>
    <source>
        <strain evidence="3">ChiHjej9B8-13557</strain>
    </source>
</reference>
<comment type="caution">
    <text evidence="3">The sequence shown here is derived from an EMBL/GenBank/DDBJ whole genome shotgun (WGS) entry which is preliminary data.</text>
</comment>
<evidence type="ECO:0000256" key="2">
    <source>
        <dbReference type="SAM" id="Phobius"/>
    </source>
</evidence>
<keyword evidence="2" id="KW-0812">Transmembrane</keyword>
<accession>A0A9D2MEQ5</accession>
<keyword evidence="2" id="KW-1133">Transmembrane helix</keyword>
<sequence length="249" mass="28584">GAIAAVIVAIATFFIIGILEIFIGIFHGAFYTWLTEENGENILLVSLSVITFGAIFLGLSYSGYEEARKNYEANLQAQKHNEECRKANNAIQIQSKQKVELLTQEIAHANDVLTRTLNTLKSYYQTNTIYEKFQSLVPVVMFNEYFASGRVKNLPEAYDRYEQESRLDLILTKLDDIITRLDRIENNQYMLANELRKISSSIDNLCSAVDSQTAKLQQISDNQEITNYYERINAINTSYMAWVTFNRKR</sequence>
<proteinExistence type="predicted"/>
<organism evidence="3 4">
    <name type="scientific">Candidatus Faecalibacterium faecipullorum</name>
    <dbReference type="NCBI Taxonomy" id="2838578"/>
    <lineage>
        <taxon>Bacteria</taxon>
        <taxon>Bacillati</taxon>
        <taxon>Bacillota</taxon>
        <taxon>Clostridia</taxon>
        <taxon>Eubacteriales</taxon>
        <taxon>Oscillospiraceae</taxon>
        <taxon>Faecalibacterium</taxon>
    </lineage>
</organism>
<feature type="non-terminal residue" evidence="3">
    <location>
        <position position="1"/>
    </location>
</feature>
<dbReference type="EMBL" id="DWXX01000132">
    <property type="protein sequence ID" value="HJB59470.1"/>
    <property type="molecule type" value="Genomic_DNA"/>
</dbReference>
<name>A0A9D2MEQ5_9FIRM</name>